<keyword evidence="2" id="KW-1185">Reference proteome</keyword>
<accession>A0ACB9H5X3</accession>
<dbReference type="Proteomes" id="UP001055811">
    <property type="component" value="Linkage Group LG01"/>
</dbReference>
<sequence>MQRMKRRKVKELQKQATEGRATEARLRTFPSTVRGMLWIIVDSTLISCLRAHLVDSERAASTYSYQNAAQKNDTPDLNQPEKTSFLHRGISLGCLGRSGLRECTTCVAYAESPSARYGIQGLNPGREKIWPKG</sequence>
<organism evidence="1 2">
    <name type="scientific">Cichorium intybus</name>
    <name type="common">Chicory</name>
    <dbReference type="NCBI Taxonomy" id="13427"/>
    <lineage>
        <taxon>Eukaryota</taxon>
        <taxon>Viridiplantae</taxon>
        <taxon>Streptophyta</taxon>
        <taxon>Embryophyta</taxon>
        <taxon>Tracheophyta</taxon>
        <taxon>Spermatophyta</taxon>
        <taxon>Magnoliopsida</taxon>
        <taxon>eudicotyledons</taxon>
        <taxon>Gunneridae</taxon>
        <taxon>Pentapetalae</taxon>
        <taxon>asterids</taxon>
        <taxon>campanulids</taxon>
        <taxon>Asterales</taxon>
        <taxon>Asteraceae</taxon>
        <taxon>Cichorioideae</taxon>
        <taxon>Cichorieae</taxon>
        <taxon>Cichoriinae</taxon>
        <taxon>Cichorium</taxon>
    </lineage>
</organism>
<proteinExistence type="predicted"/>
<evidence type="ECO:0000313" key="1">
    <source>
        <dbReference type="EMBL" id="KAI3791130.1"/>
    </source>
</evidence>
<comment type="caution">
    <text evidence="1">The sequence shown here is derived from an EMBL/GenBank/DDBJ whole genome shotgun (WGS) entry which is preliminary data.</text>
</comment>
<dbReference type="EMBL" id="CM042009">
    <property type="protein sequence ID" value="KAI3791130.1"/>
    <property type="molecule type" value="Genomic_DNA"/>
</dbReference>
<gene>
    <name evidence="1" type="ORF">L2E82_04763</name>
</gene>
<evidence type="ECO:0000313" key="2">
    <source>
        <dbReference type="Proteomes" id="UP001055811"/>
    </source>
</evidence>
<name>A0ACB9H5X3_CICIN</name>
<reference evidence="2" key="1">
    <citation type="journal article" date="2022" name="Mol. Ecol. Resour.">
        <title>The genomes of chicory, endive, great burdock and yacon provide insights into Asteraceae palaeo-polyploidization history and plant inulin production.</title>
        <authorList>
            <person name="Fan W."/>
            <person name="Wang S."/>
            <person name="Wang H."/>
            <person name="Wang A."/>
            <person name="Jiang F."/>
            <person name="Liu H."/>
            <person name="Zhao H."/>
            <person name="Xu D."/>
            <person name="Zhang Y."/>
        </authorList>
    </citation>
    <scope>NUCLEOTIDE SEQUENCE [LARGE SCALE GENOMIC DNA]</scope>
    <source>
        <strain evidence="2">cv. Punajuju</strain>
    </source>
</reference>
<reference evidence="1 2" key="2">
    <citation type="journal article" date="2022" name="Mol. Ecol. Resour.">
        <title>The genomes of chicory, endive, great burdock and yacon provide insights into Asteraceae paleo-polyploidization history and plant inulin production.</title>
        <authorList>
            <person name="Fan W."/>
            <person name="Wang S."/>
            <person name="Wang H."/>
            <person name="Wang A."/>
            <person name="Jiang F."/>
            <person name="Liu H."/>
            <person name="Zhao H."/>
            <person name="Xu D."/>
            <person name="Zhang Y."/>
        </authorList>
    </citation>
    <scope>NUCLEOTIDE SEQUENCE [LARGE SCALE GENOMIC DNA]</scope>
    <source>
        <strain evidence="2">cv. Punajuju</strain>
        <tissue evidence="1">Leaves</tissue>
    </source>
</reference>
<protein>
    <submittedName>
        <fullName evidence="1">Uncharacterized protein</fullName>
    </submittedName>
</protein>